<evidence type="ECO:0000259" key="1">
    <source>
        <dbReference type="Pfam" id="PF06439"/>
    </source>
</evidence>
<dbReference type="Pfam" id="PF06439">
    <property type="entry name" value="3keto-disac_hyd"/>
    <property type="match status" value="1"/>
</dbReference>
<dbReference type="Proteomes" id="UP000184406">
    <property type="component" value="Unassembled WGS sequence"/>
</dbReference>
<accession>A0A1M4TL25</accession>
<feature type="domain" description="3-keto-alpha-glucoside-1,2-lyase/3-keto-2-hydroxy-glucal hydratase" evidence="1">
    <location>
        <begin position="81"/>
        <end position="276"/>
    </location>
</feature>
<dbReference type="EMBL" id="FQUX01000001">
    <property type="protein sequence ID" value="SHE45171.1"/>
    <property type="molecule type" value="Genomic_DNA"/>
</dbReference>
<dbReference type="Gene3D" id="2.60.120.560">
    <property type="entry name" value="Exo-inulinase, domain 1"/>
    <property type="match status" value="1"/>
</dbReference>
<dbReference type="GO" id="GO:0016787">
    <property type="term" value="F:hydrolase activity"/>
    <property type="evidence" value="ECO:0007669"/>
    <property type="project" value="InterPro"/>
</dbReference>
<proteinExistence type="predicted"/>
<gene>
    <name evidence="2" type="ORF">SAMN03080594_101290</name>
</gene>
<organism evidence="2 3">
    <name type="scientific">Arenibacter palladensis</name>
    <dbReference type="NCBI Taxonomy" id="237373"/>
    <lineage>
        <taxon>Bacteria</taxon>
        <taxon>Pseudomonadati</taxon>
        <taxon>Bacteroidota</taxon>
        <taxon>Flavobacteriia</taxon>
        <taxon>Flavobacteriales</taxon>
        <taxon>Flavobacteriaceae</taxon>
        <taxon>Arenibacter</taxon>
    </lineage>
</organism>
<dbReference type="InterPro" id="IPR010496">
    <property type="entry name" value="AL/BT2_dom"/>
</dbReference>
<dbReference type="PROSITE" id="PS51257">
    <property type="entry name" value="PROKAR_LIPOPROTEIN"/>
    <property type="match status" value="1"/>
</dbReference>
<evidence type="ECO:0000313" key="2">
    <source>
        <dbReference type="EMBL" id="SHE45171.1"/>
    </source>
</evidence>
<protein>
    <recommendedName>
        <fullName evidence="1">3-keto-alpha-glucoside-1,2-lyase/3-keto-2-hydroxy-glucal hydratase domain-containing protein</fullName>
    </recommendedName>
</protein>
<name>A0A1M4TL25_9FLAO</name>
<dbReference type="AlphaFoldDB" id="A0A1M4TL25"/>
<reference evidence="3" key="1">
    <citation type="submission" date="2016-11" db="EMBL/GenBank/DDBJ databases">
        <authorList>
            <person name="Varghese N."/>
            <person name="Submissions S."/>
        </authorList>
    </citation>
    <scope>NUCLEOTIDE SEQUENCE [LARGE SCALE GENOMIC DNA]</scope>
    <source>
        <strain evidence="3">DSM 17539</strain>
    </source>
</reference>
<dbReference type="RefSeq" id="WP_072859963.1">
    <property type="nucleotide sequence ID" value="NZ_FQUX01000001.1"/>
</dbReference>
<evidence type="ECO:0000313" key="3">
    <source>
        <dbReference type="Proteomes" id="UP000184406"/>
    </source>
</evidence>
<sequence>MRMRINSFYIPLILLTAFACKEKVNVDPLEPKKPKSTGEEIVVHDEYSGTEPTTPEETEIYKPVPPVVNPFDPIKKAPSDAIVLFSGDNLDNWISSRDSTAAKWIVNNDGSMTVNNKTGDIQTVQNFGSIQLHLEWKSPAEVQGKGQSRGNSGVFLNGLYEVQVLDNNDNDTYVNGQVGSIYKQHVPLAMASVPTGEWNIYDIVYHAPEFNDAGDKIKSGTVTVLHNGVLIQDNVEIKGTTPYIGWPKNPAHGKGPLRLQDHGDNSRVSYRNIWVREL</sequence>
<keyword evidence="3" id="KW-1185">Reference proteome</keyword>